<organism evidence="1 2">
    <name type="scientific">Prorocentrum cordatum</name>
    <dbReference type="NCBI Taxonomy" id="2364126"/>
    <lineage>
        <taxon>Eukaryota</taxon>
        <taxon>Sar</taxon>
        <taxon>Alveolata</taxon>
        <taxon>Dinophyceae</taxon>
        <taxon>Prorocentrales</taxon>
        <taxon>Prorocentraceae</taxon>
        <taxon>Prorocentrum</taxon>
    </lineage>
</organism>
<gene>
    <name evidence="1" type="ORF">PCOR1329_LOCUS16084</name>
</gene>
<evidence type="ECO:0008006" key="3">
    <source>
        <dbReference type="Google" id="ProtNLM"/>
    </source>
</evidence>
<evidence type="ECO:0000313" key="2">
    <source>
        <dbReference type="Proteomes" id="UP001189429"/>
    </source>
</evidence>
<accession>A0ABN9R178</accession>
<reference evidence="1" key="1">
    <citation type="submission" date="2023-10" db="EMBL/GenBank/DDBJ databases">
        <authorList>
            <person name="Chen Y."/>
            <person name="Shah S."/>
            <person name="Dougan E. K."/>
            <person name="Thang M."/>
            <person name="Chan C."/>
        </authorList>
    </citation>
    <scope>NUCLEOTIDE SEQUENCE [LARGE SCALE GENOMIC DNA]</scope>
</reference>
<sequence>MAVAVLRSIALESGFRDIWIRHWCESVRVASPDSGTESHSVAFKGFTEAFLKGQAYEIGAVIPDGFLFPNAFWLPEGSRVWGLIFRTAFNGMGRWEAFLAI</sequence>
<keyword evidence="2" id="KW-1185">Reference proteome</keyword>
<evidence type="ECO:0000313" key="1">
    <source>
        <dbReference type="EMBL" id="CAK0811467.1"/>
    </source>
</evidence>
<dbReference type="EMBL" id="CAUYUJ010004903">
    <property type="protein sequence ID" value="CAK0811467.1"/>
    <property type="molecule type" value="Genomic_DNA"/>
</dbReference>
<proteinExistence type="predicted"/>
<comment type="caution">
    <text evidence="1">The sequence shown here is derived from an EMBL/GenBank/DDBJ whole genome shotgun (WGS) entry which is preliminary data.</text>
</comment>
<protein>
    <recommendedName>
        <fullName evidence="3">Amine oxidase</fullName>
    </recommendedName>
</protein>
<name>A0ABN9R178_9DINO</name>
<dbReference type="Proteomes" id="UP001189429">
    <property type="component" value="Unassembled WGS sequence"/>
</dbReference>